<dbReference type="EMBL" id="CAXAMN010003614">
    <property type="protein sequence ID" value="CAK9005372.1"/>
    <property type="molecule type" value="Genomic_DNA"/>
</dbReference>
<evidence type="ECO:0008006" key="3">
    <source>
        <dbReference type="Google" id="ProtNLM"/>
    </source>
</evidence>
<dbReference type="Proteomes" id="UP001642484">
    <property type="component" value="Unassembled WGS sequence"/>
</dbReference>
<evidence type="ECO:0000313" key="1">
    <source>
        <dbReference type="EMBL" id="CAK9005372.1"/>
    </source>
</evidence>
<sequence>MVLQLLALSGEEIEVELADAQSIKDVRARVATKLGCEPACVLLVPSGSTEVVKDNQMVETYNALTVINQSFDSRLIRLDVEESKQYSPRQASTLFYKTSQLLYDGTMLWERQDRQICDEMGYRGRTHDVYLSECGQLLFCRSGFLRRRGVPEYEPTKAIQIQHLLQKRGFR</sequence>
<gene>
    <name evidence="1" type="ORF">CCMP2556_LOCUS8044</name>
</gene>
<evidence type="ECO:0000313" key="2">
    <source>
        <dbReference type="Proteomes" id="UP001642484"/>
    </source>
</evidence>
<name>A0ABP0IS03_9DINO</name>
<comment type="caution">
    <text evidence="1">The sequence shown here is derived from an EMBL/GenBank/DDBJ whole genome shotgun (WGS) entry which is preliminary data.</text>
</comment>
<proteinExistence type="predicted"/>
<protein>
    <recommendedName>
        <fullName evidence="3">Ubiquitin-like domain-containing protein</fullName>
    </recommendedName>
</protein>
<reference evidence="1 2" key="1">
    <citation type="submission" date="2024-02" db="EMBL/GenBank/DDBJ databases">
        <authorList>
            <person name="Chen Y."/>
            <person name="Shah S."/>
            <person name="Dougan E. K."/>
            <person name="Thang M."/>
            <person name="Chan C."/>
        </authorList>
    </citation>
    <scope>NUCLEOTIDE SEQUENCE [LARGE SCALE GENOMIC DNA]</scope>
</reference>
<accession>A0ABP0IS03</accession>
<keyword evidence="2" id="KW-1185">Reference proteome</keyword>
<organism evidence="1 2">
    <name type="scientific">Durusdinium trenchii</name>
    <dbReference type="NCBI Taxonomy" id="1381693"/>
    <lineage>
        <taxon>Eukaryota</taxon>
        <taxon>Sar</taxon>
        <taxon>Alveolata</taxon>
        <taxon>Dinophyceae</taxon>
        <taxon>Suessiales</taxon>
        <taxon>Symbiodiniaceae</taxon>
        <taxon>Durusdinium</taxon>
    </lineage>
</organism>